<name>A0A3M7P847_BRAPC</name>
<reference evidence="1 2" key="1">
    <citation type="journal article" date="2018" name="Sci. Rep.">
        <title>Genomic signatures of local adaptation to the degree of environmental predictability in rotifers.</title>
        <authorList>
            <person name="Franch-Gras L."/>
            <person name="Hahn C."/>
            <person name="Garcia-Roger E.M."/>
            <person name="Carmona M.J."/>
            <person name="Serra M."/>
            <person name="Gomez A."/>
        </authorList>
    </citation>
    <scope>NUCLEOTIDE SEQUENCE [LARGE SCALE GENOMIC DNA]</scope>
    <source>
        <strain evidence="1">HYR1</strain>
    </source>
</reference>
<evidence type="ECO:0000313" key="2">
    <source>
        <dbReference type="Proteomes" id="UP000276133"/>
    </source>
</evidence>
<dbReference type="EMBL" id="REGN01012522">
    <property type="protein sequence ID" value="RMZ95193.1"/>
    <property type="molecule type" value="Genomic_DNA"/>
</dbReference>
<dbReference type="Proteomes" id="UP000276133">
    <property type="component" value="Unassembled WGS sequence"/>
</dbReference>
<proteinExistence type="predicted"/>
<keyword evidence="2" id="KW-1185">Reference proteome</keyword>
<dbReference type="InterPro" id="IPR036691">
    <property type="entry name" value="Endo/exonu/phosph_ase_sf"/>
</dbReference>
<dbReference type="OrthoDB" id="7476844at2759"/>
<organism evidence="1 2">
    <name type="scientific">Brachionus plicatilis</name>
    <name type="common">Marine rotifer</name>
    <name type="synonym">Brachionus muelleri</name>
    <dbReference type="NCBI Taxonomy" id="10195"/>
    <lineage>
        <taxon>Eukaryota</taxon>
        <taxon>Metazoa</taxon>
        <taxon>Spiralia</taxon>
        <taxon>Gnathifera</taxon>
        <taxon>Rotifera</taxon>
        <taxon>Eurotatoria</taxon>
        <taxon>Monogononta</taxon>
        <taxon>Pseudotrocha</taxon>
        <taxon>Ploima</taxon>
        <taxon>Brachionidae</taxon>
        <taxon>Brachionus</taxon>
    </lineage>
</organism>
<protein>
    <recommendedName>
        <fullName evidence="3">RNA-directed DNA polymerase from mobile element jockey-like</fullName>
    </recommendedName>
</protein>
<dbReference type="Gene3D" id="3.60.10.10">
    <property type="entry name" value="Endonuclease/exonuclease/phosphatase"/>
    <property type="match status" value="1"/>
</dbReference>
<dbReference type="SUPFAM" id="SSF56219">
    <property type="entry name" value="DNase I-like"/>
    <property type="match status" value="1"/>
</dbReference>
<gene>
    <name evidence="1" type="ORF">BpHYR1_008745</name>
</gene>
<evidence type="ECO:0000313" key="1">
    <source>
        <dbReference type="EMBL" id="RMZ95193.1"/>
    </source>
</evidence>
<sequence length="102" mass="12015">MDISAVVNRRRPYGGKCWLVNKNINEIEYDFFNSNYALLRVSIGSRNLNFVGVWVPFDNGSKERLVNFKSFISSLERILEDYKNESIILLGYWNCDLNRDRN</sequence>
<comment type="caution">
    <text evidence="1">The sequence shown here is derived from an EMBL/GenBank/DDBJ whole genome shotgun (WGS) entry which is preliminary data.</text>
</comment>
<dbReference type="AlphaFoldDB" id="A0A3M7P847"/>
<accession>A0A3M7P847</accession>
<evidence type="ECO:0008006" key="3">
    <source>
        <dbReference type="Google" id="ProtNLM"/>
    </source>
</evidence>